<dbReference type="InterPro" id="IPR034746">
    <property type="entry name" value="POTRA"/>
</dbReference>
<evidence type="ECO:0000256" key="8">
    <source>
        <dbReference type="ARBA" id="ARBA00023136"/>
    </source>
</evidence>
<dbReference type="EMBL" id="CP159925">
    <property type="protein sequence ID" value="XCO77479.1"/>
    <property type="molecule type" value="Genomic_DNA"/>
</dbReference>
<keyword evidence="5" id="KW-0812">Transmembrane</keyword>
<evidence type="ECO:0000256" key="1">
    <source>
        <dbReference type="ARBA" id="ARBA00004442"/>
    </source>
</evidence>
<dbReference type="InterPro" id="IPR027282">
    <property type="entry name" value="TPS"/>
</dbReference>
<evidence type="ECO:0000256" key="2">
    <source>
        <dbReference type="ARBA" id="ARBA00009055"/>
    </source>
</evidence>
<comment type="subcellular location">
    <subcellularLocation>
        <location evidence="1">Cell outer membrane</location>
    </subcellularLocation>
</comment>
<accession>A0AAU8N0Y5</accession>
<keyword evidence="6" id="KW-0653">Protein transport</keyword>
<evidence type="ECO:0000313" key="12">
    <source>
        <dbReference type="EMBL" id="XCO77479.1"/>
    </source>
</evidence>
<feature type="domain" description="POTRA" evidence="11">
    <location>
        <begin position="65"/>
        <end position="141"/>
    </location>
</feature>
<evidence type="ECO:0000256" key="4">
    <source>
        <dbReference type="ARBA" id="ARBA00022452"/>
    </source>
</evidence>
<feature type="compositionally biased region" description="Basic and acidic residues" evidence="10">
    <location>
        <begin position="22"/>
        <end position="44"/>
    </location>
</feature>
<dbReference type="InterPro" id="IPR005565">
    <property type="entry name" value="Hemolysn_activator_HlyB_C"/>
</dbReference>
<dbReference type="GO" id="GO:0008320">
    <property type="term" value="F:protein transmembrane transporter activity"/>
    <property type="evidence" value="ECO:0007669"/>
    <property type="project" value="TreeGrafter"/>
</dbReference>
<keyword evidence="9" id="KW-0998">Cell outer membrane</keyword>
<dbReference type="AlphaFoldDB" id="A0AAU8N0Y5"/>
<dbReference type="Pfam" id="PF17287">
    <property type="entry name" value="POTRA_3"/>
    <property type="match status" value="1"/>
</dbReference>
<evidence type="ECO:0000259" key="11">
    <source>
        <dbReference type="PROSITE" id="PS51779"/>
    </source>
</evidence>
<dbReference type="RefSeq" id="WP_363800832.1">
    <property type="nucleotide sequence ID" value="NZ_CP159925.1"/>
</dbReference>
<evidence type="ECO:0000256" key="10">
    <source>
        <dbReference type="SAM" id="MobiDB-lite"/>
    </source>
</evidence>
<organism evidence="12">
    <name type="scientific">Lysobacter firmicutimachus</name>
    <dbReference type="NCBI Taxonomy" id="1792846"/>
    <lineage>
        <taxon>Bacteria</taxon>
        <taxon>Pseudomonadati</taxon>
        <taxon>Pseudomonadota</taxon>
        <taxon>Gammaproteobacteria</taxon>
        <taxon>Lysobacterales</taxon>
        <taxon>Lysobacteraceae</taxon>
        <taxon>Lysobacter</taxon>
    </lineage>
</organism>
<sequence>MGFALGGIVATAGAQTIDPGERELTRQRERERALREQQERRPDVRLPSGAGREQERLPDNETPCFPIRELRLSGDMAHEFAWAMRAAELPAAGPCLGAGGIDVLMKRVQNAIIARGYITTRVLAPPQDLNNGVLTLAVVPGRIEQVRYAEGADARAHWSNALPVRSGELLNLRDIEQGLENLQRVPTATADIRIAPADGEGAAPGESDLIVAWQQRSPLRVNLGLDDAGSEATGRLQANATLSVDHGLARNDLFYLNLGHDAFNGRGRGTSSWTAHYDVPYGYWLLGATASGYEYHQTVAGDRQDYRYSGSSRNAELRLARLLFRDARSKFGAYARGWWRESDNFIDDTEIEVQRRRNAGWEAGLTYKRFIGRAIVDANLSYRRGTGAFGALTAPEQAFGEGTSRMKLVAAELQWTAPFQVGAQSLRYTGSWRGQWNRTPLVPQDRFAIGGRYTVRGFDGEAALSGERGWLWRNELALSLGGPHELYLGADVGHVGGPSVAWQSGDRLVGGVIGLRGRWRRLSWDGFVGAPISAPRGFQSAYTVTGFNLAWSY</sequence>
<evidence type="ECO:0000256" key="3">
    <source>
        <dbReference type="ARBA" id="ARBA00022448"/>
    </source>
</evidence>
<evidence type="ECO:0000256" key="5">
    <source>
        <dbReference type="ARBA" id="ARBA00022692"/>
    </source>
</evidence>
<dbReference type="InterPro" id="IPR013686">
    <property type="entry name" value="Polypept-transport_assoc_ShlB"/>
</dbReference>
<dbReference type="PANTHER" id="PTHR34597:SF3">
    <property type="entry name" value="OUTER MEMBRANE TRANSPORTER CDIB"/>
    <property type="match status" value="1"/>
</dbReference>
<dbReference type="InterPro" id="IPR051544">
    <property type="entry name" value="TPS_OM_transporter"/>
</dbReference>
<evidence type="ECO:0000256" key="6">
    <source>
        <dbReference type="ARBA" id="ARBA00022927"/>
    </source>
</evidence>
<gene>
    <name evidence="12" type="ORF">ABU614_10180</name>
</gene>
<dbReference type="PROSITE" id="PS51779">
    <property type="entry name" value="POTRA"/>
    <property type="match status" value="1"/>
</dbReference>
<dbReference type="InterPro" id="IPR035251">
    <property type="entry name" value="ShlB_POTRA"/>
</dbReference>
<dbReference type="Pfam" id="PF03865">
    <property type="entry name" value="ShlB"/>
    <property type="match status" value="1"/>
</dbReference>
<dbReference type="GO" id="GO:0006811">
    <property type="term" value="P:monoatomic ion transport"/>
    <property type="evidence" value="ECO:0007669"/>
    <property type="project" value="UniProtKB-KW"/>
</dbReference>
<dbReference type="PANTHER" id="PTHR34597">
    <property type="entry name" value="SLR1661 PROTEIN"/>
    <property type="match status" value="1"/>
</dbReference>
<keyword evidence="8" id="KW-0472">Membrane</keyword>
<feature type="region of interest" description="Disordered" evidence="10">
    <location>
        <begin position="22"/>
        <end position="62"/>
    </location>
</feature>
<keyword evidence="3" id="KW-0813">Transport</keyword>
<dbReference type="Gene3D" id="3.10.20.310">
    <property type="entry name" value="membrane protein fhac"/>
    <property type="match status" value="1"/>
</dbReference>
<protein>
    <submittedName>
        <fullName evidence="12">ShlB/FhaC/HecB family hemolysin secretion/activation protein</fullName>
    </submittedName>
</protein>
<name>A0AAU8N0Y5_9GAMM</name>
<dbReference type="GO" id="GO:0098046">
    <property type="term" value="C:type V protein secretion system complex"/>
    <property type="evidence" value="ECO:0007669"/>
    <property type="project" value="TreeGrafter"/>
</dbReference>
<keyword evidence="7" id="KW-0406">Ion transport</keyword>
<comment type="similarity">
    <text evidence="2">Belongs to the TPS (TC 1.B.20) family.</text>
</comment>
<dbReference type="FunFam" id="2.40.160.50:FF:000009">
    <property type="entry name" value="Putative hemolysin activator protein"/>
    <property type="match status" value="1"/>
</dbReference>
<evidence type="ECO:0000256" key="7">
    <source>
        <dbReference type="ARBA" id="ARBA00023065"/>
    </source>
</evidence>
<dbReference type="Gene3D" id="2.40.160.50">
    <property type="entry name" value="membrane protein fhac: a member of the omp85/tpsb transporter family"/>
    <property type="match status" value="1"/>
</dbReference>
<dbReference type="Pfam" id="PF08479">
    <property type="entry name" value="POTRA_2"/>
    <property type="match status" value="1"/>
</dbReference>
<proteinExistence type="inferred from homology"/>
<dbReference type="GO" id="GO:0009279">
    <property type="term" value="C:cell outer membrane"/>
    <property type="evidence" value="ECO:0007669"/>
    <property type="project" value="UniProtKB-SubCell"/>
</dbReference>
<evidence type="ECO:0000256" key="9">
    <source>
        <dbReference type="ARBA" id="ARBA00023237"/>
    </source>
</evidence>
<dbReference type="PIRSF" id="PIRSF029745">
    <property type="entry name" value="FhaC"/>
    <property type="match status" value="1"/>
</dbReference>
<keyword evidence="4" id="KW-1134">Transmembrane beta strand</keyword>
<reference evidence="12" key="1">
    <citation type="submission" date="2024-06" db="EMBL/GenBank/DDBJ databases">
        <authorList>
            <person name="Li S."/>
        </authorList>
    </citation>
    <scope>NUCLEOTIDE SEQUENCE</scope>
    <source>
        <strain evidence="12">SR10</strain>
    </source>
</reference>
<dbReference type="GO" id="GO:0046819">
    <property type="term" value="P:protein secretion by the type V secretion system"/>
    <property type="evidence" value="ECO:0007669"/>
    <property type="project" value="TreeGrafter"/>
</dbReference>